<dbReference type="PANTHER" id="PTHR10742:SF410">
    <property type="entry name" value="LYSINE-SPECIFIC HISTONE DEMETHYLASE 2"/>
    <property type="match status" value="1"/>
</dbReference>
<dbReference type="Proteomes" id="UP000597762">
    <property type="component" value="Unassembled WGS sequence"/>
</dbReference>
<dbReference type="SUPFAM" id="SSF54373">
    <property type="entry name" value="FAD-linked reductases, C-terminal domain"/>
    <property type="match status" value="1"/>
</dbReference>
<dbReference type="PANTHER" id="PTHR10742">
    <property type="entry name" value="FLAVIN MONOAMINE OXIDASE"/>
    <property type="match status" value="1"/>
</dbReference>
<dbReference type="OrthoDB" id="2219495at2759"/>
<evidence type="ECO:0000313" key="3">
    <source>
        <dbReference type="Proteomes" id="UP000597762"/>
    </source>
</evidence>
<proteinExistence type="predicted"/>
<dbReference type="InterPro" id="IPR002937">
    <property type="entry name" value="Amino_oxidase"/>
</dbReference>
<dbReference type="EMBL" id="CAHIKZ030002130">
    <property type="protein sequence ID" value="CAE1281704.1"/>
    <property type="molecule type" value="Genomic_DNA"/>
</dbReference>
<dbReference type="EC" id="1.-.-.-" evidence="2"/>
<reference evidence="2" key="1">
    <citation type="submission" date="2021-01" db="EMBL/GenBank/DDBJ databases">
        <authorList>
            <person name="Li R."/>
            <person name="Bekaert M."/>
        </authorList>
    </citation>
    <scope>NUCLEOTIDE SEQUENCE</scope>
    <source>
        <strain evidence="2">Farmed</strain>
    </source>
</reference>
<sequence length="301" mass="33423">MELVSGCSVEELSAMHWDQHEAFPQLGNSSILLSQGASQLLNLLSEDLDIQYNVEVVKIDYSGMGVIVHASSGGVFKADKVLVTVPLAVLQNDIIEFVPPLPAEKTKAIKSLGAGVVEMVVLQFKRNFWKEKVKDVDVFGHIASDESSRGLFSVFYDLSRVHKSGKESHILVTYIAGNGLKKMFGKTSKEIVDACMKVLYKLFPEQNVPEPNAYYTSHWKNDRFTRMSYSYIPVGVDASVYSHIAQEVEEKVFFAGEATCCQFPQSMSGAYWSGLREAEKILDSLECSKIATDSTFLHSVI</sequence>
<accession>A0A812CW54</accession>
<protein>
    <submittedName>
        <fullName evidence="2">KDM1B</fullName>
        <ecNumber evidence="2">1.-.-.-</ecNumber>
    </submittedName>
</protein>
<gene>
    <name evidence="2" type="ORF">SPHA_43018</name>
</gene>
<organism evidence="2 3">
    <name type="scientific">Acanthosepion pharaonis</name>
    <name type="common">Pharaoh cuttlefish</name>
    <name type="synonym">Sepia pharaonis</name>
    <dbReference type="NCBI Taxonomy" id="158019"/>
    <lineage>
        <taxon>Eukaryota</taxon>
        <taxon>Metazoa</taxon>
        <taxon>Spiralia</taxon>
        <taxon>Lophotrochozoa</taxon>
        <taxon>Mollusca</taxon>
        <taxon>Cephalopoda</taxon>
        <taxon>Coleoidea</taxon>
        <taxon>Decapodiformes</taxon>
        <taxon>Sepiida</taxon>
        <taxon>Sepiina</taxon>
        <taxon>Sepiidae</taxon>
        <taxon>Acanthosepion</taxon>
    </lineage>
</organism>
<evidence type="ECO:0000313" key="2">
    <source>
        <dbReference type="EMBL" id="CAE1281704.1"/>
    </source>
</evidence>
<dbReference type="Pfam" id="PF01593">
    <property type="entry name" value="Amino_oxidase"/>
    <property type="match status" value="1"/>
</dbReference>
<dbReference type="InterPro" id="IPR050281">
    <property type="entry name" value="Flavin_monoamine_oxidase"/>
</dbReference>
<feature type="domain" description="Amine oxidase" evidence="1">
    <location>
        <begin position="10"/>
        <end position="282"/>
    </location>
</feature>
<dbReference type="SUPFAM" id="SSF51905">
    <property type="entry name" value="FAD/NAD(P)-binding domain"/>
    <property type="match status" value="1"/>
</dbReference>
<comment type="caution">
    <text evidence="2">The sequence shown here is derived from an EMBL/GenBank/DDBJ whole genome shotgun (WGS) entry which is preliminary data.</text>
</comment>
<keyword evidence="2" id="KW-0560">Oxidoreductase</keyword>
<dbReference type="Gene3D" id="3.50.50.60">
    <property type="entry name" value="FAD/NAD(P)-binding domain"/>
    <property type="match status" value="1"/>
</dbReference>
<name>A0A812CW54_ACAPH</name>
<keyword evidence="3" id="KW-1185">Reference proteome</keyword>
<dbReference type="GO" id="GO:0016491">
    <property type="term" value="F:oxidoreductase activity"/>
    <property type="evidence" value="ECO:0007669"/>
    <property type="project" value="UniProtKB-KW"/>
</dbReference>
<evidence type="ECO:0000259" key="1">
    <source>
        <dbReference type="Pfam" id="PF01593"/>
    </source>
</evidence>
<dbReference type="InterPro" id="IPR036188">
    <property type="entry name" value="FAD/NAD-bd_sf"/>
</dbReference>
<dbReference type="AlphaFoldDB" id="A0A812CW54"/>